<protein>
    <submittedName>
        <fullName evidence="5">Acyltransferase</fullName>
    </submittedName>
</protein>
<keyword evidence="5" id="KW-0808">Transferase</keyword>
<feature type="domain" description="Acyltransferase 3" evidence="3">
    <location>
        <begin position="6"/>
        <end position="329"/>
    </location>
</feature>
<dbReference type="InterPro" id="IPR002656">
    <property type="entry name" value="Acyl_transf_3_dom"/>
</dbReference>
<feature type="region of interest" description="Disordered" evidence="1">
    <location>
        <begin position="505"/>
        <end position="527"/>
    </location>
</feature>
<keyword evidence="2" id="KW-1133">Transmembrane helix</keyword>
<accession>A0ABY8D645</accession>
<feature type="transmembrane region" description="Helical" evidence="2">
    <location>
        <begin position="273"/>
        <end position="294"/>
    </location>
</feature>
<evidence type="ECO:0000313" key="5">
    <source>
        <dbReference type="EMBL" id="WEX86343.1"/>
    </source>
</evidence>
<feature type="transmembrane region" description="Helical" evidence="2">
    <location>
        <begin position="244"/>
        <end position="261"/>
    </location>
</feature>
<sequence length="667" mass="71882">MEYRRDIDGVRAIAVMSVVLCHAGVPGFSGGLVGVDVFFVVSGFLIAGILHRELAAGRFSLISFYERRARRILPALFFAIAACLVAGAVLLLPDMFVGLARSALAAIFFSSNIWFWYANADYFAPDADLEPLLHTWSLGVEEQFYIVFPLVLWWLFRLPRRAMIGAFAGLCLASFLLSVWASGAYPRANFYLAPTRAWELGLGVLLAVGAFPVCRSARLAQAASLLGLGAILAAVAFFDSTTLLPGLAAVLPAFGALALLWSGEQRITVAGRMLSGSIPVAIGLISYSLYLWHWPIIVYFKLVGGTLEITPQQMLAAIVLSLACAYASWRFIETPFRRRAPNGFTSRFILASSSAAIAAVAVVAATVNVWEGFPGRLSRDARLAYSGTFDIDGQRDRCGGKTPQEGLCRIGAEAGAASGKNSILLWGDSHAGAIMSGLDVLLERSNKQGAVAFKGGCPPLLGVERQDKGPDHDCSDFNAAVMSMLRKRRDSPVVVLSARWSRIVNSDPTGERSGPEPQLVRKGGSENGPEQEYALFESALLKTVRAIRSTGRKVIIVDDIPDIGWSVPRVLGLNHFIDAALPPVPTRAVIEARTARVNRVLEIADRDAGVQRVSAVPLLCRPVCMVAKNGIPLYSDEHHLSVFGSTTLVPMMMKDAVAPPFAPPLAR</sequence>
<dbReference type="Pfam" id="PF19040">
    <property type="entry name" value="SGNH"/>
    <property type="match status" value="1"/>
</dbReference>
<evidence type="ECO:0000256" key="2">
    <source>
        <dbReference type="SAM" id="Phobius"/>
    </source>
</evidence>
<dbReference type="EMBL" id="CP120373">
    <property type="protein sequence ID" value="WEX86343.1"/>
    <property type="molecule type" value="Genomic_DNA"/>
</dbReference>
<dbReference type="Pfam" id="PF01757">
    <property type="entry name" value="Acyl_transf_3"/>
    <property type="match status" value="1"/>
</dbReference>
<dbReference type="RefSeq" id="WP_280658413.1">
    <property type="nucleotide sequence ID" value="NZ_CP120373.1"/>
</dbReference>
<keyword evidence="6" id="KW-1185">Reference proteome</keyword>
<feature type="transmembrane region" description="Helical" evidence="2">
    <location>
        <begin position="344"/>
        <end position="370"/>
    </location>
</feature>
<evidence type="ECO:0000259" key="3">
    <source>
        <dbReference type="Pfam" id="PF01757"/>
    </source>
</evidence>
<organism evidence="5 6">
    <name type="scientific">Sinorhizobium garamanticum</name>
    <dbReference type="NCBI Taxonomy" id="680247"/>
    <lineage>
        <taxon>Bacteria</taxon>
        <taxon>Pseudomonadati</taxon>
        <taxon>Pseudomonadota</taxon>
        <taxon>Alphaproteobacteria</taxon>
        <taxon>Hyphomicrobiales</taxon>
        <taxon>Rhizobiaceae</taxon>
        <taxon>Sinorhizobium/Ensifer group</taxon>
        <taxon>Sinorhizobium</taxon>
    </lineage>
</organism>
<dbReference type="InterPro" id="IPR050879">
    <property type="entry name" value="Acyltransferase_3"/>
</dbReference>
<dbReference type="PANTHER" id="PTHR23028">
    <property type="entry name" value="ACETYLTRANSFERASE"/>
    <property type="match status" value="1"/>
</dbReference>
<evidence type="ECO:0000313" key="6">
    <source>
        <dbReference type="Proteomes" id="UP001229355"/>
    </source>
</evidence>
<evidence type="ECO:0000256" key="1">
    <source>
        <dbReference type="SAM" id="MobiDB-lite"/>
    </source>
</evidence>
<keyword evidence="2" id="KW-0472">Membrane</keyword>
<feature type="transmembrane region" description="Helical" evidence="2">
    <location>
        <begin position="197"/>
        <end position="214"/>
    </location>
</feature>
<gene>
    <name evidence="5" type="ORF">PZN02_002620</name>
</gene>
<dbReference type="GO" id="GO:0016746">
    <property type="term" value="F:acyltransferase activity"/>
    <property type="evidence" value="ECO:0007669"/>
    <property type="project" value="UniProtKB-KW"/>
</dbReference>
<feature type="transmembrane region" description="Helical" evidence="2">
    <location>
        <begin position="98"/>
        <end position="117"/>
    </location>
</feature>
<keyword evidence="2" id="KW-0812">Transmembrane</keyword>
<keyword evidence="5" id="KW-0012">Acyltransferase</keyword>
<dbReference type="PANTHER" id="PTHR23028:SF53">
    <property type="entry name" value="ACYL_TRANSF_3 DOMAIN-CONTAINING PROTEIN"/>
    <property type="match status" value="1"/>
</dbReference>
<feature type="transmembrane region" description="Helical" evidence="2">
    <location>
        <begin position="314"/>
        <end position="332"/>
    </location>
</feature>
<feature type="transmembrane region" description="Helical" evidence="2">
    <location>
        <begin position="7"/>
        <end position="25"/>
    </location>
</feature>
<proteinExistence type="predicted"/>
<feature type="transmembrane region" description="Helical" evidence="2">
    <location>
        <begin position="219"/>
        <end position="238"/>
    </location>
</feature>
<evidence type="ECO:0000259" key="4">
    <source>
        <dbReference type="Pfam" id="PF19040"/>
    </source>
</evidence>
<dbReference type="Proteomes" id="UP001229355">
    <property type="component" value="Chromosome 1"/>
</dbReference>
<name>A0ABY8D645_9HYPH</name>
<feature type="transmembrane region" description="Helical" evidence="2">
    <location>
        <begin position="162"/>
        <end position="185"/>
    </location>
</feature>
<feature type="transmembrane region" description="Helical" evidence="2">
    <location>
        <begin position="72"/>
        <end position="92"/>
    </location>
</feature>
<feature type="domain" description="SGNH" evidence="4">
    <location>
        <begin position="404"/>
        <end position="653"/>
    </location>
</feature>
<reference evidence="5 6" key="1">
    <citation type="submission" date="2023-03" db="EMBL/GenBank/DDBJ databases">
        <authorList>
            <person name="Kaur S."/>
            <person name="Espinosa-Saiz D."/>
            <person name="Velazquez E."/>
            <person name="Menendez E."/>
            <person name="diCenzo G.C."/>
        </authorList>
    </citation>
    <scope>NUCLEOTIDE SEQUENCE [LARGE SCALE GENOMIC DNA]</scope>
    <source>
        <strain evidence="5 6">LMG 24692</strain>
    </source>
</reference>
<dbReference type="InterPro" id="IPR043968">
    <property type="entry name" value="SGNH"/>
</dbReference>